<name>A0A645D1F4_9ZZZZ</name>
<evidence type="ECO:0000259" key="4">
    <source>
        <dbReference type="Pfam" id="PF13377"/>
    </source>
</evidence>
<dbReference type="InterPro" id="IPR046335">
    <property type="entry name" value="LacI/GalR-like_sensor"/>
</dbReference>
<keyword evidence="3" id="KW-0804">Transcription</keyword>
<organism evidence="5">
    <name type="scientific">bioreactor metagenome</name>
    <dbReference type="NCBI Taxonomy" id="1076179"/>
    <lineage>
        <taxon>unclassified sequences</taxon>
        <taxon>metagenomes</taxon>
        <taxon>ecological metagenomes</taxon>
    </lineage>
</organism>
<dbReference type="PANTHER" id="PTHR30146:SF109">
    <property type="entry name" value="HTH-TYPE TRANSCRIPTIONAL REGULATOR GALS"/>
    <property type="match status" value="1"/>
</dbReference>
<dbReference type="Pfam" id="PF13377">
    <property type="entry name" value="Peripla_BP_3"/>
    <property type="match status" value="1"/>
</dbReference>
<dbReference type="GO" id="GO:0000976">
    <property type="term" value="F:transcription cis-regulatory region binding"/>
    <property type="evidence" value="ECO:0007669"/>
    <property type="project" value="TreeGrafter"/>
</dbReference>
<feature type="domain" description="Transcriptional regulator LacI/GalR-like sensor" evidence="4">
    <location>
        <begin position="8"/>
        <end position="98"/>
    </location>
</feature>
<protein>
    <submittedName>
        <fullName evidence="5">HTH-type transcriptional repressor PurR</fullName>
    </submittedName>
</protein>
<dbReference type="EMBL" id="VSSQ01031890">
    <property type="protein sequence ID" value="MPM82965.1"/>
    <property type="molecule type" value="Genomic_DNA"/>
</dbReference>
<dbReference type="PANTHER" id="PTHR30146">
    <property type="entry name" value="LACI-RELATED TRANSCRIPTIONAL REPRESSOR"/>
    <property type="match status" value="1"/>
</dbReference>
<evidence type="ECO:0000256" key="2">
    <source>
        <dbReference type="ARBA" id="ARBA00023125"/>
    </source>
</evidence>
<evidence type="ECO:0000313" key="5">
    <source>
        <dbReference type="EMBL" id="MPM82965.1"/>
    </source>
</evidence>
<gene>
    <name evidence="5" type="primary">purR_56</name>
    <name evidence="5" type="ORF">SDC9_130027</name>
</gene>
<dbReference type="SUPFAM" id="SSF53822">
    <property type="entry name" value="Periplasmic binding protein-like I"/>
    <property type="match status" value="1"/>
</dbReference>
<dbReference type="AlphaFoldDB" id="A0A645D1F4"/>
<sequence length="113" mass="12284">MLLKKQVTAIIAADGENASGLIYRSLDLYGRNVPGDISVIGWEAPDFANALTPAQTTLSQNFAEIACNAVALLEKLMRGETVTRNILLTYKLLERDSVAPARHAGQRPSDSER</sequence>
<keyword evidence="1" id="KW-0805">Transcription regulation</keyword>
<keyword evidence="2" id="KW-0238">DNA-binding</keyword>
<dbReference type="InterPro" id="IPR028082">
    <property type="entry name" value="Peripla_BP_I"/>
</dbReference>
<evidence type="ECO:0000256" key="1">
    <source>
        <dbReference type="ARBA" id="ARBA00023015"/>
    </source>
</evidence>
<evidence type="ECO:0000256" key="3">
    <source>
        <dbReference type="ARBA" id="ARBA00023163"/>
    </source>
</evidence>
<comment type="caution">
    <text evidence="5">The sequence shown here is derived from an EMBL/GenBank/DDBJ whole genome shotgun (WGS) entry which is preliminary data.</text>
</comment>
<accession>A0A645D1F4</accession>
<dbReference type="GO" id="GO:0003700">
    <property type="term" value="F:DNA-binding transcription factor activity"/>
    <property type="evidence" value="ECO:0007669"/>
    <property type="project" value="TreeGrafter"/>
</dbReference>
<proteinExistence type="predicted"/>
<dbReference type="Gene3D" id="3.40.50.2300">
    <property type="match status" value="1"/>
</dbReference>
<reference evidence="5" key="1">
    <citation type="submission" date="2019-08" db="EMBL/GenBank/DDBJ databases">
        <authorList>
            <person name="Kucharzyk K."/>
            <person name="Murdoch R.W."/>
            <person name="Higgins S."/>
            <person name="Loffler F."/>
        </authorList>
    </citation>
    <scope>NUCLEOTIDE SEQUENCE</scope>
</reference>